<dbReference type="EMBL" id="JAKNGE010000005">
    <property type="protein sequence ID" value="MCG4744919.1"/>
    <property type="molecule type" value="Genomic_DNA"/>
</dbReference>
<name>A0AAW5BQ38_9FIRM</name>
<gene>
    <name evidence="2" type="ORF">L0N08_05790</name>
</gene>
<protein>
    <submittedName>
        <fullName evidence="2">Uncharacterized protein</fullName>
    </submittedName>
</protein>
<dbReference type="Proteomes" id="UP001299608">
    <property type="component" value="Unassembled WGS sequence"/>
</dbReference>
<reference evidence="2" key="1">
    <citation type="submission" date="2022-01" db="EMBL/GenBank/DDBJ databases">
        <title>Collection of gut derived symbiotic bacterial strains cultured from healthy donors.</title>
        <authorList>
            <person name="Lin H."/>
            <person name="Kohout C."/>
            <person name="Waligurski E."/>
            <person name="Pamer E.G."/>
        </authorList>
    </citation>
    <scope>NUCLEOTIDE SEQUENCE</scope>
    <source>
        <strain evidence="2">DFI.6.55</strain>
    </source>
</reference>
<feature type="coiled-coil region" evidence="1">
    <location>
        <begin position="93"/>
        <end position="151"/>
    </location>
</feature>
<accession>A0AAW5BQ38</accession>
<dbReference type="AlphaFoldDB" id="A0AAW5BQ38"/>
<comment type="caution">
    <text evidence="2">The sequence shown here is derived from an EMBL/GenBank/DDBJ whole genome shotgun (WGS) entry which is preliminary data.</text>
</comment>
<proteinExistence type="predicted"/>
<organism evidence="2 3">
    <name type="scientific">Enterocloster aldenensis</name>
    <dbReference type="NCBI Taxonomy" id="358742"/>
    <lineage>
        <taxon>Bacteria</taxon>
        <taxon>Bacillati</taxon>
        <taxon>Bacillota</taxon>
        <taxon>Clostridia</taxon>
        <taxon>Lachnospirales</taxon>
        <taxon>Lachnospiraceae</taxon>
        <taxon>Enterocloster</taxon>
    </lineage>
</organism>
<dbReference type="RefSeq" id="WP_165641184.1">
    <property type="nucleotide sequence ID" value="NZ_JAKNGE010000005.1"/>
</dbReference>
<evidence type="ECO:0000313" key="2">
    <source>
        <dbReference type="EMBL" id="MCG4744919.1"/>
    </source>
</evidence>
<sequence>MLDRQDLEMIRLVMKEEITASEMRMENRMDARFEEQEKRIDARFEEQEKRNDARFAEQDECFGKRMEMRFAQEREWLEKHLDKRFAASENLILGELDRIHIKLQDQLDDMKQRLDEMTEYYRIKKLDDINGALLLQMIQEVERRVEALEKKSA</sequence>
<evidence type="ECO:0000313" key="3">
    <source>
        <dbReference type="Proteomes" id="UP001299608"/>
    </source>
</evidence>
<keyword evidence="1" id="KW-0175">Coiled coil</keyword>
<evidence type="ECO:0000256" key="1">
    <source>
        <dbReference type="SAM" id="Coils"/>
    </source>
</evidence>